<dbReference type="InterPro" id="IPR002035">
    <property type="entry name" value="VWF_A"/>
</dbReference>
<evidence type="ECO:0000313" key="4">
    <source>
        <dbReference type="EMBL" id="TDD93933.1"/>
    </source>
</evidence>
<dbReference type="RefSeq" id="WP_131890463.1">
    <property type="nucleotide sequence ID" value="NZ_SMKU01000024.1"/>
</dbReference>
<feature type="compositionally biased region" description="Polar residues" evidence="1">
    <location>
        <begin position="755"/>
        <end position="767"/>
    </location>
</feature>
<dbReference type="Pfam" id="PF00092">
    <property type="entry name" value="VWA"/>
    <property type="match status" value="1"/>
</dbReference>
<dbReference type="SMART" id="SM00327">
    <property type="entry name" value="VWA"/>
    <property type="match status" value="1"/>
</dbReference>
<gene>
    <name evidence="4" type="ORF">E1298_07905</name>
</gene>
<dbReference type="EMBL" id="SMKU01000024">
    <property type="protein sequence ID" value="TDD93933.1"/>
    <property type="molecule type" value="Genomic_DNA"/>
</dbReference>
<dbReference type="NCBIfam" id="NF041940">
    <property type="entry name" value="choice_anch_X"/>
    <property type="match status" value="1"/>
</dbReference>
<dbReference type="Proteomes" id="UP000294513">
    <property type="component" value="Unassembled WGS sequence"/>
</dbReference>
<sequence>MTEIRLFARVRRGVTWGCLAAVVAVLVPVLPGRAEARVPEPTPLDLVVAVDESGSLAVKDVRAEIEAAATIVQAGLNPRTRVTVLGFGSANGTSGRAVTQYCRPTVVATAEQLQYLSNCVKGLHPRTEAEGDDTDHGAALSEALRVLRSGSPSNALKRIFLLTDGQTDISGSSSSGSGDRDAEAQRLLRQRLATARSEGVGIWPVGFGSEVDQAGLNRFAEGGAQRGCDGRAESLPRARRVRDSREVARSLVAAYAAASCLRISPPSEGDLRPAGTLELPLAVPGIASEATLTVAKGDPRVWVEFIDPNGRTAPSNGSQGRSAFTRSGAGGTIETLRVVAPLNGTWRIRLTAPGGVARQSVGAVAMYQGVIRSALVVERPQIRTGEQVTARLSLVTRGGYVQDPKELRGLSFTVTATGQALGVGRAVPMRDDGQAPDDTPGDGSYAGVFTAPGAPGKVTLTGSVAGDGLRPDGNPTATINVVARPPDVQGEVRFPGGTTVHPGGAVHGTIQFHNSTPRTIRARLLLRAPPQAQATLAQGTPLTVRPGGSSYPFEVRFGGGAALGRASATLQLADESDPAKVYLVKQRTISVEKPPGLLERHLWQILGGIALIALVLAAPWSKRHARRVRADVRSLRVALVHNGEQAGRELRPGRGKWSDEFPFIIRDIESNPLLDEPRGDKQALVARHTADGRVKVCRPDGTEFQVGFGAESEPVADGVRLVFRSVPSRYAPSGLIRLFTRGRPPKSPPIRDPKSSSPDSFKTIPSDSSDDWL</sequence>
<evidence type="ECO:0000313" key="5">
    <source>
        <dbReference type="Proteomes" id="UP000294513"/>
    </source>
</evidence>
<dbReference type="SUPFAM" id="SSF53300">
    <property type="entry name" value="vWA-like"/>
    <property type="match status" value="1"/>
</dbReference>
<organism evidence="4 5">
    <name type="scientific">Actinomadura rubrisoli</name>
    <dbReference type="NCBI Taxonomy" id="2530368"/>
    <lineage>
        <taxon>Bacteria</taxon>
        <taxon>Bacillati</taxon>
        <taxon>Actinomycetota</taxon>
        <taxon>Actinomycetes</taxon>
        <taxon>Streptosporangiales</taxon>
        <taxon>Thermomonosporaceae</taxon>
        <taxon>Actinomadura</taxon>
    </lineage>
</organism>
<evidence type="ECO:0000256" key="2">
    <source>
        <dbReference type="SAM" id="Phobius"/>
    </source>
</evidence>
<feature type="region of interest" description="Disordered" evidence="1">
    <location>
        <begin position="737"/>
        <end position="773"/>
    </location>
</feature>
<evidence type="ECO:0000259" key="3">
    <source>
        <dbReference type="PROSITE" id="PS50234"/>
    </source>
</evidence>
<feature type="transmembrane region" description="Helical" evidence="2">
    <location>
        <begin position="602"/>
        <end position="620"/>
    </location>
</feature>
<name>A0A4R5C737_9ACTN</name>
<protein>
    <submittedName>
        <fullName evidence="4">VWA domain-containing protein</fullName>
    </submittedName>
</protein>
<dbReference type="OrthoDB" id="163530at2"/>
<feature type="domain" description="VWFA" evidence="3">
    <location>
        <begin position="45"/>
        <end position="255"/>
    </location>
</feature>
<dbReference type="InterPro" id="IPR036465">
    <property type="entry name" value="vWFA_dom_sf"/>
</dbReference>
<accession>A0A4R5C737</accession>
<keyword evidence="2" id="KW-1133">Transmembrane helix</keyword>
<dbReference type="Gene3D" id="3.40.50.410">
    <property type="entry name" value="von Willebrand factor, type A domain"/>
    <property type="match status" value="1"/>
</dbReference>
<evidence type="ECO:0000256" key="1">
    <source>
        <dbReference type="SAM" id="MobiDB-lite"/>
    </source>
</evidence>
<keyword evidence="2" id="KW-0472">Membrane</keyword>
<dbReference type="AlphaFoldDB" id="A0A4R5C737"/>
<dbReference type="CDD" id="cd00198">
    <property type="entry name" value="vWFA"/>
    <property type="match status" value="1"/>
</dbReference>
<dbReference type="PROSITE" id="PS50234">
    <property type="entry name" value="VWFA"/>
    <property type="match status" value="1"/>
</dbReference>
<keyword evidence="5" id="KW-1185">Reference proteome</keyword>
<comment type="caution">
    <text evidence="4">The sequence shown here is derived from an EMBL/GenBank/DDBJ whole genome shotgun (WGS) entry which is preliminary data.</text>
</comment>
<reference evidence="4 5" key="1">
    <citation type="submission" date="2019-03" db="EMBL/GenBank/DDBJ databases">
        <title>Draft genome sequences of novel Actinobacteria.</title>
        <authorList>
            <person name="Sahin N."/>
            <person name="Ay H."/>
            <person name="Saygin H."/>
        </authorList>
    </citation>
    <scope>NUCLEOTIDE SEQUENCE [LARGE SCALE GENOMIC DNA]</scope>
    <source>
        <strain evidence="4 5">H3C3</strain>
    </source>
</reference>
<keyword evidence="2" id="KW-0812">Transmembrane</keyword>
<proteinExistence type="predicted"/>